<feature type="transmembrane region" description="Helical" evidence="1">
    <location>
        <begin position="20"/>
        <end position="40"/>
    </location>
</feature>
<comment type="caution">
    <text evidence="2">The sequence shown here is derived from an EMBL/GenBank/DDBJ whole genome shotgun (WGS) entry which is preliminary data.</text>
</comment>
<protein>
    <submittedName>
        <fullName evidence="2">Uncharacterized protein</fullName>
    </submittedName>
</protein>
<dbReference type="Proteomes" id="UP001601948">
    <property type="component" value="Unassembled WGS sequence"/>
</dbReference>
<name>A0ABW6R4G7_9NOCA</name>
<proteinExistence type="predicted"/>
<gene>
    <name evidence="2" type="ORF">ACFYV7_36840</name>
</gene>
<dbReference type="EMBL" id="JBIAPI010000014">
    <property type="protein sequence ID" value="MFF3228411.1"/>
    <property type="molecule type" value="Genomic_DNA"/>
</dbReference>
<keyword evidence="1" id="KW-0472">Membrane</keyword>
<sequence>MSSGLSAIAEDQGERMQGFLVAALGAFVGGLAGFLSSLLLTRQERRATITSELMATFFSDAFLAHRISISDLWYKFRAGEVLAEDIAGGFWFPGVSPHYVGDTFGTLNTHQHLTAYIGFIVRLDHEMTHRRLHRDEIRSAFGMQLHYADELLTRVAQATAAQAERHNALAPAWIEAVQRVHDALVVSTTSMNRR</sequence>
<evidence type="ECO:0000313" key="3">
    <source>
        <dbReference type="Proteomes" id="UP001601948"/>
    </source>
</evidence>
<keyword evidence="3" id="KW-1185">Reference proteome</keyword>
<keyword evidence="1" id="KW-0812">Transmembrane</keyword>
<dbReference type="RefSeq" id="WP_147137169.1">
    <property type="nucleotide sequence ID" value="NZ_JBIAPI010000014.1"/>
</dbReference>
<accession>A0ABW6R4G7</accession>
<keyword evidence="1" id="KW-1133">Transmembrane helix</keyword>
<organism evidence="2 3">
    <name type="scientific">Nocardia suismassiliense</name>
    <dbReference type="NCBI Taxonomy" id="2077092"/>
    <lineage>
        <taxon>Bacteria</taxon>
        <taxon>Bacillati</taxon>
        <taxon>Actinomycetota</taxon>
        <taxon>Actinomycetes</taxon>
        <taxon>Mycobacteriales</taxon>
        <taxon>Nocardiaceae</taxon>
        <taxon>Nocardia</taxon>
    </lineage>
</organism>
<reference evidence="2 3" key="1">
    <citation type="submission" date="2024-10" db="EMBL/GenBank/DDBJ databases">
        <title>The Natural Products Discovery Center: Release of the First 8490 Sequenced Strains for Exploring Actinobacteria Biosynthetic Diversity.</title>
        <authorList>
            <person name="Kalkreuter E."/>
            <person name="Kautsar S.A."/>
            <person name="Yang D."/>
            <person name="Bader C.D."/>
            <person name="Teijaro C.N."/>
            <person name="Fluegel L."/>
            <person name="Davis C.M."/>
            <person name="Simpson J.R."/>
            <person name="Lauterbach L."/>
            <person name="Steele A.D."/>
            <person name="Gui C."/>
            <person name="Meng S."/>
            <person name="Li G."/>
            <person name="Viehrig K."/>
            <person name="Ye F."/>
            <person name="Su P."/>
            <person name="Kiefer A.F."/>
            <person name="Nichols A."/>
            <person name="Cepeda A.J."/>
            <person name="Yan W."/>
            <person name="Fan B."/>
            <person name="Jiang Y."/>
            <person name="Adhikari A."/>
            <person name="Zheng C.-J."/>
            <person name="Schuster L."/>
            <person name="Cowan T.M."/>
            <person name="Smanski M.J."/>
            <person name="Chevrette M.G."/>
            <person name="De Carvalho L.P.S."/>
            <person name="Shen B."/>
        </authorList>
    </citation>
    <scope>NUCLEOTIDE SEQUENCE [LARGE SCALE GENOMIC DNA]</scope>
    <source>
        <strain evidence="2 3">NPDC003040</strain>
    </source>
</reference>
<evidence type="ECO:0000256" key="1">
    <source>
        <dbReference type="SAM" id="Phobius"/>
    </source>
</evidence>
<evidence type="ECO:0000313" key="2">
    <source>
        <dbReference type="EMBL" id="MFF3228411.1"/>
    </source>
</evidence>